<feature type="domain" description="Penicillin-binding protein transpeptidase" evidence="11">
    <location>
        <begin position="184"/>
        <end position="501"/>
    </location>
</feature>
<dbReference type="InterPro" id="IPR001460">
    <property type="entry name" value="PCN-bd_Tpept"/>
</dbReference>
<evidence type="ECO:0000259" key="11">
    <source>
        <dbReference type="Pfam" id="PF00905"/>
    </source>
</evidence>
<keyword evidence="8 10" id="KW-0472">Membrane</keyword>
<name>A0A2M8KVI3_9BACT</name>
<dbReference type="GO" id="GO:0005886">
    <property type="term" value="C:plasma membrane"/>
    <property type="evidence" value="ECO:0007669"/>
    <property type="project" value="UniProtKB-SubCell"/>
</dbReference>
<evidence type="ECO:0000256" key="1">
    <source>
        <dbReference type="ARBA" id="ARBA00004167"/>
    </source>
</evidence>
<gene>
    <name evidence="13" type="ORF">COU89_00570</name>
</gene>
<dbReference type="InterPro" id="IPR005311">
    <property type="entry name" value="PBP_dimer"/>
</dbReference>
<dbReference type="Pfam" id="PF03717">
    <property type="entry name" value="PBP_dimer"/>
    <property type="match status" value="1"/>
</dbReference>
<evidence type="ECO:0000256" key="6">
    <source>
        <dbReference type="ARBA" id="ARBA00022984"/>
    </source>
</evidence>
<keyword evidence="9" id="KW-0961">Cell wall biogenesis/degradation</keyword>
<keyword evidence="3" id="KW-1003">Cell membrane</keyword>
<evidence type="ECO:0000256" key="2">
    <source>
        <dbReference type="ARBA" id="ARBA00004236"/>
    </source>
</evidence>
<dbReference type="Proteomes" id="UP000231569">
    <property type="component" value="Unassembled WGS sequence"/>
</dbReference>
<dbReference type="GO" id="GO:0008360">
    <property type="term" value="P:regulation of cell shape"/>
    <property type="evidence" value="ECO:0007669"/>
    <property type="project" value="UniProtKB-KW"/>
</dbReference>
<feature type="domain" description="Penicillin-binding protein dimerisation" evidence="12">
    <location>
        <begin position="80"/>
        <end position="149"/>
    </location>
</feature>
<dbReference type="SUPFAM" id="SSF56601">
    <property type="entry name" value="beta-lactamase/transpeptidase-like"/>
    <property type="match status" value="1"/>
</dbReference>
<feature type="transmembrane region" description="Helical" evidence="10">
    <location>
        <begin position="12"/>
        <end position="28"/>
    </location>
</feature>
<organism evidence="13 14">
    <name type="scientific">Candidatus Roizmanbacteria bacterium CG10_big_fil_rev_8_21_14_0_10_45_7</name>
    <dbReference type="NCBI Taxonomy" id="1974854"/>
    <lineage>
        <taxon>Bacteria</taxon>
        <taxon>Candidatus Roizmaniibacteriota</taxon>
    </lineage>
</organism>
<evidence type="ECO:0000313" key="14">
    <source>
        <dbReference type="Proteomes" id="UP000231569"/>
    </source>
</evidence>
<proteinExistence type="predicted"/>
<dbReference type="EMBL" id="PFEE01000011">
    <property type="protein sequence ID" value="PJE63937.1"/>
    <property type="molecule type" value="Genomic_DNA"/>
</dbReference>
<sequence length="507" mass="56031">MKGFYDGRTRILIGIILLAYALLVVELLKKTVFSSSYYQRLSDSNAIRQIEISAPRGVFYDRNNELLTTNAESKRYTFLREYPYHELYAHVIGYVGLPSEKNLKDRTCPVKARSNELVGVYGLERIYECRLRGVPGVRYVMTNAQGEQQVELAVTQPKKGEDMYLTLDTRLQKAAAQALKGKQGAVLATNPTTGEVLAFYSSPAFDPQRIIHTLRAYGEYAADPQQPLFNRVVSGIYPPGSVVKPLYALGALEDGVIDERTIVEDTGVLEVGGTSFGNWYYLQYGKREGLVDVVKAIARSNDIFFYTLGIQGGEDKLVSWIKQFRYGKTDMDGFFAQTPSTLPDDAWKRERFGEQWYLGDTINLSIGQGYLLVSPTQVHSSVSLIASGGTWCPYRFEKGQKSDCTHQTINPQHLQLIRAGMRAACSTGGTGYPLFNYKVQGKSIGVACKTGTAESTTKIEDPHAWFTAFAPADSPSIVVTVLVEHGGEGSAVAAPIAKAVLDAYFTQ</sequence>
<keyword evidence="5" id="KW-0133">Cell shape</keyword>
<dbReference type="Pfam" id="PF00905">
    <property type="entry name" value="Transpeptidase"/>
    <property type="match status" value="1"/>
</dbReference>
<evidence type="ECO:0000313" key="13">
    <source>
        <dbReference type="EMBL" id="PJE63937.1"/>
    </source>
</evidence>
<reference evidence="14" key="1">
    <citation type="submission" date="2017-09" db="EMBL/GenBank/DDBJ databases">
        <title>Depth-based differentiation of microbial function through sediment-hosted aquifers and enrichment of novel symbionts in the deep terrestrial subsurface.</title>
        <authorList>
            <person name="Probst A.J."/>
            <person name="Ladd B."/>
            <person name="Jarett J.K."/>
            <person name="Geller-Mcgrath D.E."/>
            <person name="Sieber C.M.K."/>
            <person name="Emerson J.B."/>
            <person name="Anantharaman K."/>
            <person name="Thomas B.C."/>
            <person name="Malmstrom R."/>
            <person name="Stieglmeier M."/>
            <person name="Klingl A."/>
            <person name="Woyke T."/>
            <person name="Ryan C.M."/>
            <person name="Banfield J.F."/>
        </authorList>
    </citation>
    <scope>NUCLEOTIDE SEQUENCE [LARGE SCALE GENOMIC DNA]</scope>
</reference>
<protein>
    <recommendedName>
        <fullName evidence="15">Penicillin-binding protein 2</fullName>
    </recommendedName>
</protein>
<comment type="caution">
    <text evidence="13">The sequence shown here is derived from an EMBL/GenBank/DDBJ whole genome shotgun (WGS) entry which is preliminary data.</text>
</comment>
<keyword evidence="7 10" id="KW-1133">Transmembrane helix</keyword>
<accession>A0A2M8KVI3</accession>
<dbReference type="Gene3D" id="3.90.1310.10">
    <property type="entry name" value="Penicillin-binding protein 2a (Domain 2)"/>
    <property type="match status" value="1"/>
</dbReference>
<dbReference type="Gene3D" id="3.40.710.10">
    <property type="entry name" value="DD-peptidase/beta-lactamase superfamily"/>
    <property type="match status" value="1"/>
</dbReference>
<dbReference type="InterPro" id="IPR012338">
    <property type="entry name" value="Beta-lactam/transpept-like"/>
</dbReference>
<dbReference type="PANTHER" id="PTHR30627:SF2">
    <property type="entry name" value="PEPTIDOGLYCAN D,D-TRANSPEPTIDASE MRDA"/>
    <property type="match status" value="1"/>
</dbReference>
<evidence type="ECO:0008006" key="15">
    <source>
        <dbReference type="Google" id="ProtNLM"/>
    </source>
</evidence>
<evidence type="ECO:0000256" key="8">
    <source>
        <dbReference type="ARBA" id="ARBA00023136"/>
    </source>
</evidence>
<evidence type="ECO:0000256" key="4">
    <source>
        <dbReference type="ARBA" id="ARBA00022692"/>
    </source>
</evidence>
<dbReference type="PANTHER" id="PTHR30627">
    <property type="entry name" value="PEPTIDOGLYCAN D,D-TRANSPEPTIDASE"/>
    <property type="match status" value="1"/>
</dbReference>
<evidence type="ECO:0000256" key="10">
    <source>
        <dbReference type="SAM" id="Phobius"/>
    </source>
</evidence>
<dbReference type="InterPro" id="IPR036138">
    <property type="entry name" value="PBP_dimer_sf"/>
</dbReference>
<dbReference type="InterPro" id="IPR050515">
    <property type="entry name" value="Beta-lactam/transpept"/>
</dbReference>
<dbReference type="GO" id="GO:0071555">
    <property type="term" value="P:cell wall organization"/>
    <property type="evidence" value="ECO:0007669"/>
    <property type="project" value="UniProtKB-KW"/>
</dbReference>
<evidence type="ECO:0000256" key="3">
    <source>
        <dbReference type="ARBA" id="ARBA00022475"/>
    </source>
</evidence>
<evidence type="ECO:0000259" key="12">
    <source>
        <dbReference type="Pfam" id="PF03717"/>
    </source>
</evidence>
<dbReference type="GO" id="GO:0071972">
    <property type="term" value="F:peptidoglycan L,D-transpeptidase activity"/>
    <property type="evidence" value="ECO:0007669"/>
    <property type="project" value="TreeGrafter"/>
</dbReference>
<dbReference type="GO" id="GO:0008658">
    <property type="term" value="F:penicillin binding"/>
    <property type="evidence" value="ECO:0007669"/>
    <property type="project" value="InterPro"/>
</dbReference>
<dbReference type="AlphaFoldDB" id="A0A2M8KVI3"/>
<keyword evidence="6" id="KW-0573">Peptidoglycan synthesis</keyword>
<evidence type="ECO:0000256" key="5">
    <source>
        <dbReference type="ARBA" id="ARBA00022960"/>
    </source>
</evidence>
<dbReference type="GO" id="GO:0009252">
    <property type="term" value="P:peptidoglycan biosynthetic process"/>
    <property type="evidence" value="ECO:0007669"/>
    <property type="project" value="UniProtKB-KW"/>
</dbReference>
<keyword evidence="4 10" id="KW-0812">Transmembrane</keyword>
<evidence type="ECO:0000256" key="7">
    <source>
        <dbReference type="ARBA" id="ARBA00022989"/>
    </source>
</evidence>
<comment type="subcellular location">
    <subcellularLocation>
        <location evidence="2">Cell membrane</location>
    </subcellularLocation>
    <subcellularLocation>
        <location evidence="1">Membrane</location>
        <topology evidence="1">Single-pass membrane protein</topology>
    </subcellularLocation>
</comment>
<dbReference type="SUPFAM" id="SSF56519">
    <property type="entry name" value="Penicillin binding protein dimerisation domain"/>
    <property type="match status" value="1"/>
</dbReference>
<evidence type="ECO:0000256" key="9">
    <source>
        <dbReference type="ARBA" id="ARBA00023316"/>
    </source>
</evidence>